<dbReference type="Proteomes" id="UP000629098">
    <property type="component" value="Unassembled WGS sequence"/>
</dbReference>
<accession>A0A8J6XGC2</accession>
<reference evidence="1" key="1">
    <citation type="submission" date="2020-09" db="EMBL/GenBank/DDBJ databases">
        <title>Iningainema tapete sp. nov. (Scytonemataceae, Cyanobacteria) from greenhouses in central Florida (USA) produces two types of nodularin with biosynthetic potential for microcystin-LR and anabaenopeptins.</title>
        <authorList>
            <person name="Berthold D.E."/>
            <person name="Lefler F.W."/>
            <person name="Huang I.-S."/>
            <person name="Abdulla H."/>
            <person name="Zimba P.V."/>
            <person name="Laughinghouse H.D. IV."/>
        </authorList>
    </citation>
    <scope>NUCLEOTIDE SEQUENCE</scope>
    <source>
        <strain evidence="1">BLCCT55</strain>
    </source>
</reference>
<gene>
    <name evidence="1" type="ORF">ICL16_07670</name>
</gene>
<comment type="caution">
    <text evidence="1">The sequence shown here is derived from an EMBL/GenBank/DDBJ whole genome shotgun (WGS) entry which is preliminary data.</text>
</comment>
<dbReference type="RefSeq" id="WP_190826262.1">
    <property type="nucleotide sequence ID" value="NZ_CAWPPI010000031.1"/>
</dbReference>
<evidence type="ECO:0000313" key="1">
    <source>
        <dbReference type="EMBL" id="MBD2771972.1"/>
    </source>
</evidence>
<protein>
    <submittedName>
        <fullName evidence="1">Uncharacterized protein</fullName>
    </submittedName>
</protein>
<dbReference type="SUPFAM" id="SSF55909">
    <property type="entry name" value="Pentein"/>
    <property type="match status" value="1"/>
</dbReference>
<dbReference type="Gene3D" id="3.75.10.10">
    <property type="entry name" value="L-arginine/glycine Amidinotransferase, Chain A"/>
    <property type="match status" value="1"/>
</dbReference>
<organism evidence="1 2">
    <name type="scientific">Iningainema tapete BLCC-T55</name>
    <dbReference type="NCBI Taxonomy" id="2748662"/>
    <lineage>
        <taxon>Bacteria</taxon>
        <taxon>Bacillati</taxon>
        <taxon>Cyanobacteriota</taxon>
        <taxon>Cyanophyceae</taxon>
        <taxon>Nostocales</taxon>
        <taxon>Scytonemataceae</taxon>
        <taxon>Iningainema tapete</taxon>
    </lineage>
</organism>
<proteinExistence type="predicted"/>
<name>A0A8J6XGC2_9CYAN</name>
<dbReference type="EMBL" id="JACXAE010000031">
    <property type="protein sequence ID" value="MBD2771972.1"/>
    <property type="molecule type" value="Genomic_DNA"/>
</dbReference>
<evidence type="ECO:0000313" key="2">
    <source>
        <dbReference type="Proteomes" id="UP000629098"/>
    </source>
</evidence>
<dbReference type="AlphaFoldDB" id="A0A8J6XGC2"/>
<keyword evidence="2" id="KW-1185">Reference proteome</keyword>
<sequence length="450" mass="50552">MTVYSKIRTNNLPLPASLSRRNQPKLSTAVAERSIAPKTALADSSITLRELEAKIIKPGPGEPKIVSSAHGQIQHILLCYPSYASGEYSYKQVYEDLFRQLPQTTFTILSHPSVTSDLQAALDAADASSRSTIVEAPEYLNFLVWAEDPYVVVHDIATDPSTIFLVEPQVFNRRGDAAIAELFAEATNIQSIQSPLYFQGGNILIGDDFVFIGADYPKKTKDLIEDNVNILLPENTEVDAFIKHLYSQTFDPKRQIIYIGTELPVPQYQQRPITINKEQWVEEIYLGTGDKQPIFHIDMFISLAGRNAEGKYRLLVGSPTVADKILGREPIKHATAEIFDDVAKSLQNMGFEVIRNPLPITYVDNSTDKIRTWYFATANNCLVQIDSCDGNHVWLPTYGYGDWEELAAIDAENKRIWEKLGFVVHQLADFHPFAQNLGSVHCIKKYLERG</sequence>